<name>A0A7J8LUR1_9ROSI</name>
<feature type="non-terminal residue" evidence="1">
    <location>
        <position position="96"/>
    </location>
</feature>
<gene>
    <name evidence="1" type="ORF">Golob_026226</name>
</gene>
<comment type="caution">
    <text evidence="1">The sequence shown here is derived from an EMBL/GenBank/DDBJ whole genome shotgun (WGS) entry which is preliminary data.</text>
</comment>
<dbReference type="AlphaFoldDB" id="A0A7J8LUR1"/>
<reference evidence="1 2" key="1">
    <citation type="journal article" date="2019" name="Genome Biol. Evol.">
        <title>Insights into the evolution of the New World diploid cottons (Gossypium, subgenus Houzingenia) based on genome sequencing.</title>
        <authorList>
            <person name="Grover C.E."/>
            <person name="Arick M.A. 2nd"/>
            <person name="Thrash A."/>
            <person name="Conover J.L."/>
            <person name="Sanders W.S."/>
            <person name="Peterson D.G."/>
            <person name="Frelichowski J.E."/>
            <person name="Scheffler J.A."/>
            <person name="Scheffler B.E."/>
            <person name="Wendel J.F."/>
        </authorList>
    </citation>
    <scope>NUCLEOTIDE SEQUENCE [LARGE SCALE GENOMIC DNA]</scope>
    <source>
        <strain evidence="1">157</strain>
        <tissue evidence="1">Leaf</tissue>
    </source>
</reference>
<evidence type="ECO:0000313" key="2">
    <source>
        <dbReference type="Proteomes" id="UP000593572"/>
    </source>
</evidence>
<keyword evidence="2" id="KW-1185">Reference proteome</keyword>
<accession>A0A7J8LUR1</accession>
<proteinExistence type="predicted"/>
<organism evidence="1 2">
    <name type="scientific">Gossypium lobatum</name>
    <dbReference type="NCBI Taxonomy" id="34289"/>
    <lineage>
        <taxon>Eukaryota</taxon>
        <taxon>Viridiplantae</taxon>
        <taxon>Streptophyta</taxon>
        <taxon>Embryophyta</taxon>
        <taxon>Tracheophyta</taxon>
        <taxon>Spermatophyta</taxon>
        <taxon>Magnoliopsida</taxon>
        <taxon>eudicotyledons</taxon>
        <taxon>Gunneridae</taxon>
        <taxon>Pentapetalae</taxon>
        <taxon>rosids</taxon>
        <taxon>malvids</taxon>
        <taxon>Malvales</taxon>
        <taxon>Malvaceae</taxon>
        <taxon>Malvoideae</taxon>
        <taxon>Gossypium</taxon>
    </lineage>
</organism>
<dbReference type="EMBL" id="JABEZX010000005">
    <property type="protein sequence ID" value="MBA0556093.1"/>
    <property type="molecule type" value="Genomic_DNA"/>
</dbReference>
<dbReference type="Proteomes" id="UP000593572">
    <property type="component" value="Unassembled WGS sequence"/>
</dbReference>
<protein>
    <submittedName>
        <fullName evidence="1">Uncharacterized protein</fullName>
    </submittedName>
</protein>
<sequence>MSQNPSSFLNPNIEKYFNEIQGRTFIQERVFDPSMVLCKEIWPLVRYHRWERFWTILKDSYVFPIVQEIYASLQDLESRNTEGHVGIYYLCYGKKC</sequence>
<evidence type="ECO:0000313" key="1">
    <source>
        <dbReference type="EMBL" id="MBA0556093.1"/>
    </source>
</evidence>